<evidence type="ECO:0000256" key="1">
    <source>
        <dbReference type="ARBA" id="ARBA00004141"/>
    </source>
</evidence>
<evidence type="ECO:0000256" key="5">
    <source>
        <dbReference type="SAM" id="Phobius"/>
    </source>
</evidence>
<gene>
    <name evidence="7" type="ORF">MBELCI_2827</name>
</gene>
<dbReference type="InterPro" id="IPR050638">
    <property type="entry name" value="AA-Vitamin_Transporters"/>
</dbReference>
<sequence length="620" mass="67208">MPRMTAQKTMTNAAWAQLGLLALIWGGSFLAVRVALDQIGPIWVVGHRAIWAAAVLWPVVLLRRLPLPRGARIWGVLIIMGALNNAIPFGLLAWGQQHVETGLIAILNAATAVFGVLFAAIFFADERLSARKAFGVGLGFFGVIWVIGPSALSGFDPGALGQIAAIGATISYALAGVWARKMMGGLPPLTAAAGMTTGAALIMVPLAWIVEGPPMFDLAPATIAGLAYVSIGSTALAYLIYYRVIAVAGSGNVLLVTLMVAPVAILLGVVVLGETLPPRAYAASPCWPAASRCSTGGSCGVRAHGGRHLRPSSDWTGPRRLFSHARMIHSSASDWLSAPRKRVLFFGMSGLGKTHVSNLLRRSGDWFHYSIDYRIGTRHMGELIADNAKREAMKVPFLRELLLSDSIYIGSNISFDNLAPVSTYLGKPGDPAKGGLPFETYRQRQEQFRRAEIAALEDTPWFVERGEALYGYPHFVCDTGGSICEWVDPDDPHDPLMTLLSKEMLMIWIEGSEAHTEELIRRFDRAPKPMAYSPDFLLKAWHDYLAETGLPEARVDPDAFIRWTYGRALAHRQPRYAKMAERWGLAIPAEALSGLDSAADFEAVVAEALDAALGKSRREA</sequence>
<keyword evidence="4 5" id="KW-0472">Membrane</keyword>
<dbReference type="InterPro" id="IPR000620">
    <property type="entry name" value="EamA_dom"/>
</dbReference>
<dbReference type="Pfam" id="PF00892">
    <property type="entry name" value="EamA"/>
    <property type="match status" value="2"/>
</dbReference>
<keyword evidence="2 5" id="KW-0812">Transmembrane</keyword>
<feature type="transmembrane region" description="Helical" evidence="5">
    <location>
        <begin position="133"/>
        <end position="153"/>
    </location>
</feature>
<evidence type="ECO:0000313" key="8">
    <source>
        <dbReference type="Proteomes" id="UP000016566"/>
    </source>
</evidence>
<feature type="domain" description="EamA" evidence="6">
    <location>
        <begin position="160"/>
        <end position="281"/>
    </location>
</feature>
<dbReference type="Gene3D" id="3.40.50.300">
    <property type="entry name" value="P-loop containing nucleotide triphosphate hydrolases"/>
    <property type="match status" value="1"/>
</dbReference>
<dbReference type="SUPFAM" id="SSF103481">
    <property type="entry name" value="Multidrug resistance efflux transporter EmrE"/>
    <property type="match status" value="2"/>
</dbReference>
<accession>U2Z5T8</accession>
<protein>
    <submittedName>
        <fullName evidence="7">ATPases of the AAA+ class</fullName>
    </submittedName>
</protein>
<dbReference type="PANTHER" id="PTHR32322:SF9">
    <property type="entry name" value="AMINO-ACID METABOLITE EFFLUX PUMP-RELATED"/>
    <property type="match status" value="1"/>
</dbReference>
<dbReference type="Proteomes" id="UP000016566">
    <property type="component" value="Unassembled WGS sequence"/>
</dbReference>
<comment type="subcellular location">
    <subcellularLocation>
        <location evidence="1">Membrane</location>
        <topology evidence="1">Multi-pass membrane protein</topology>
    </subcellularLocation>
</comment>
<evidence type="ECO:0000259" key="6">
    <source>
        <dbReference type="Pfam" id="PF00892"/>
    </source>
</evidence>
<proteinExistence type="predicted"/>
<dbReference type="STRING" id="1337093.MBELCI_2827"/>
<name>U2Z5T8_9RHOB</name>
<dbReference type="PANTHER" id="PTHR32322">
    <property type="entry name" value="INNER MEMBRANE TRANSPORTER"/>
    <property type="match status" value="1"/>
</dbReference>
<evidence type="ECO:0000256" key="2">
    <source>
        <dbReference type="ARBA" id="ARBA00022692"/>
    </source>
</evidence>
<feature type="transmembrane region" description="Helical" evidence="5">
    <location>
        <begin position="101"/>
        <end position="124"/>
    </location>
</feature>
<dbReference type="eggNOG" id="COG0697">
    <property type="taxonomic scope" value="Bacteria"/>
</dbReference>
<dbReference type="GO" id="GO:0016020">
    <property type="term" value="C:membrane"/>
    <property type="evidence" value="ECO:0007669"/>
    <property type="project" value="UniProtKB-SubCell"/>
</dbReference>
<keyword evidence="3 5" id="KW-1133">Transmembrane helix</keyword>
<evidence type="ECO:0000313" key="7">
    <source>
        <dbReference type="EMBL" id="GAD56775.1"/>
    </source>
</evidence>
<evidence type="ECO:0000256" key="4">
    <source>
        <dbReference type="ARBA" id="ARBA00023136"/>
    </source>
</evidence>
<feature type="domain" description="EamA" evidence="6">
    <location>
        <begin position="20"/>
        <end position="147"/>
    </location>
</feature>
<comment type="caution">
    <text evidence="7">The sequence shown here is derived from an EMBL/GenBank/DDBJ whole genome shotgun (WGS) entry which is preliminary data.</text>
</comment>
<reference evidence="7" key="1">
    <citation type="journal article" date="2013" name="Genome Announc.">
        <title>Draft Genome Sequence of Loktanella cinnabarina LL-001T, Isolated from Deep-Sea Floor Sediment.</title>
        <authorList>
            <person name="Nishi S."/>
            <person name="Tsubouchi T."/>
            <person name="Takaki Y."/>
            <person name="Koyanagi R."/>
            <person name="Satoh N."/>
            <person name="Maruyama T."/>
            <person name="Hatada Y."/>
        </authorList>
    </citation>
    <scope>NUCLEOTIDE SEQUENCE [LARGE SCALE GENOMIC DNA]</scope>
    <source>
        <strain evidence="7">LL-001</strain>
    </source>
</reference>
<feature type="transmembrane region" description="Helical" evidence="5">
    <location>
        <begin position="74"/>
        <end position="95"/>
    </location>
</feature>
<evidence type="ECO:0000256" key="3">
    <source>
        <dbReference type="ARBA" id="ARBA00022989"/>
    </source>
</evidence>
<dbReference type="eggNOG" id="COG1132">
    <property type="taxonomic scope" value="Bacteria"/>
</dbReference>
<dbReference type="InterPro" id="IPR027417">
    <property type="entry name" value="P-loop_NTPase"/>
</dbReference>
<feature type="transmembrane region" description="Helical" evidence="5">
    <location>
        <begin position="191"/>
        <end position="210"/>
    </location>
</feature>
<dbReference type="InterPro" id="IPR037185">
    <property type="entry name" value="EmrE-like"/>
</dbReference>
<feature type="transmembrane region" description="Helical" evidence="5">
    <location>
        <begin position="222"/>
        <end position="241"/>
    </location>
</feature>
<feature type="transmembrane region" description="Helical" evidence="5">
    <location>
        <begin position="41"/>
        <end position="62"/>
    </location>
</feature>
<keyword evidence="8" id="KW-1185">Reference proteome</keyword>
<dbReference type="AlphaFoldDB" id="U2Z5T8"/>
<feature type="transmembrane region" description="Helical" evidence="5">
    <location>
        <begin position="253"/>
        <end position="273"/>
    </location>
</feature>
<organism evidence="7 8">
    <name type="scientific">Limimaricola cinnabarinus LL-001</name>
    <dbReference type="NCBI Taxonomy" id="1337093"/>
    <lineage>
        <taxon>Bacteria</taxon>
        <taxon>Pseudomonadati</taxon>
        <taxon>Pseudomonadota</taxon>
        <taxon>Alphaproteobacteria</taxon>
        <taxon>Rhodobacterales</taxon>
        <taxon>Paracoccaceae</taxon>
        <taxon>Limimaricola</taxon>
    </lineage>
</organism>
<feature type="transmembrane region" description="Helical" evidence="5">
    <location>
        <begin position="159"/>
        <end position="179"/>
    </location>
</feature>
<dbReference type="EMBL" id="BATB01000047">
    <property type="protein sequence ID" value="GAD56775.1"/>
    <property type="molecule type" value="Genomic_DNA"/>
</dbReference>